<evidence type="ECO:0000313" key="1">
    <source>
        <dbReference type="EMBL" id="GKT06338.1"/>
    </source>
</evidence>
<dbReference type="Proteomes" id="UP001628078">
    <property type="component" value="Unassembled WGS sequence"/>
</dbReference>
<gene>
    <name evidence="1" type="ORF">JCM31185_16250</name>
</gene>
<accession>A0ABQ5JUU1</accession>
<evidence type="ECO:0000313" key="2">
    <source>
        <dbReference type="Proteomes" id="UP001628078"/>
    </source>
</evidence>
<organism evidence="1 2">
    <name type="scientific">Furfurilactobacillus curtus</name>
    <dbReference type="NCBI Taxonomy" id="1746200"/>
    <lineage>
        <taxon>Bacteria</taxon>
        <taxon>Bacillati</taxon>
        <taxon>Bacillota</taxon>
        <taxon>Bacilli</taxon>
        <taxon>Lactobacillales</taxon>
        <taxon>Lactobacillaceae</taxon>
        <taxon>Furfurilactobacillus</taxon>
    </lineage>
</organism>
<comment type="caution">
    <text evidence="1">The sequence shown here is derived from an EMBL/GenBank/DDBJ whole genome shotgun (WGS) entry which is preliminary data.</text>
</comment>
<sequence length="76" mass="8732">MAGILQALEYAFGLWSHTLKIFRRDIIRLGKRHNWQRVRAMKAKPNLVKLLIAQNSFKSVKQLSLKVIFGGSVPEN</sequence>
<reference evidence="1 2" key="1">
    <citation type="submission" date="2022-03" db="EMBL/GenBank/DDBJ databases">
        <title>Draft genome sequence of Furfurilactobacillus curtus JCM 31185.</title>
        <authorList>
            <person name="Suzuki S."/>
            <person name="Endo A."/>
            <person name="Kajikawa A."/>
        </authorList>
    </citation>
    <scope>NUCLEOTIDE SEQUENCE [LARGE SCALE GENOMIC DNA]</scope>
    <source>
        <strain evidence="1 2">JCM 31185</strain>
    </source>
</reference>
<dbReference type="EMBL" id="BQXO01000005">
    <property type="protein sequence ID" value="GKT06338.1"/>
    <property type="molecule type" value="Genomic_DNA"/>
</dbReference>
<name>A0ABQ5JUU1_9LACO</name>
<keyword evidence="2" id="KW-1185">Reference proteome</keyword>
<proteinExistence type="predicted"/>
<protein>
    <recommendedName>
        <fullName evidence="3">Transposase</fullName>
    </recommendedName>
</protein>
<evidence type="ECO:0008006" key="3">
    <source>
        <dbReference type="Google" id="ProtNLM"/>
    </source>
</evidence>